<evidence type="ECO:0000259" key="4">
    <source>
        <dbReference type="PROSITE" id="PS50921"/>
    </source>
</evidence>
<feature type="compositionally biased region" description="Gly residues" evidence="3">
    <location>
        <begin position="65"/>
        <end position="78"/>
    </location>
</feature>
<evidence type="ECO:0000256" key="3">
    <source>
        <dbReference type="SAM" id="MobiDB-lite"/>
    </source>
</evidence>
<dbReference type="InterPro" id="IPR036388">
    <property type="entry name" value="WH-like_DNA-bd_sf"/>
</dbReference>
<evidence type="ECO:0000313" key="5">
    <source>
        <dbReference type="EMBL" id="BBC31670.1"/>
    </source>
</evidence>
<feature type="region of interest" description="Disordered" evidence="3">
    <location>
        <begin position="45"/>
        <end position="82"/>
    </location>
</feature>
<evidence type="ECO:0000256" key="1">
    <source>
        <dbReference type="ARBA" id="ARBA00023015"/>
    </source>
</evidence>
<evidence type="ECO:0000256" key="2">
    <source>
        <dbReference type="ARBA" id="ARBA00023163"/>
    </source>
</evidence>
<keyword evidence="6" id="KW-1185">Reference proteome</keyword>
<organism evidence="5 6">
    <name type="scientific">Streptomyces graminofaciens</name>
    <dbReference type="NCBI Taxonomy" id="68212"/>
    <lineage>
        <taxon>Bacteria</taxon>
        <taxon>Bacillati</taxon>
        <taxon>Actinomycetota</taxon>
        <taxon>Actinomycetes</taxon>
        <taxon>Kitasatosporales</taxon>
        <taxon>Streptomycetaceae</taxon>
        <taxon>Streptomyces</taxon>
    </lineage>
</organism>
<dbReference type="PROSITE" id="PS50921">
    <property type="entry name" value="ANTAR"/>
    <property type="match status" value="1"/>
</dbReference>
<protein>
    <recommendedName>
        <fullName evidence="4">ANTAR domain-containing protein</fullName>
    </recommendedName>
</protein>
<keyword evidence="1" id="KW-0805">Transcription regulation</keyword>
<accession>A0ABN5VG66</accession>
<reference evidence="5 6" key="2">
    <citation type="journal article" date="2023" name="ChemBioChem">
        <title>Acyltransferase Domain Exchange between Two Independent Type I Polyketide Synthases in the Same Producer Strain of Macrolide Antibiotics.</title>
        <authorList>
            <person name="Kudo F."/>
            <person name="Kishikawa K."/>
            <person name="Tsuboi K."/>
            <person name="Kido T."/>
            <person name="Usui T."/>
            <person name="Hashimoto J."/>
            <person name="Shin-Ya K."/>
            <person name="Miyanaga A."/>
            <person name="Eguchi T."/>
        </authorList>
    </citation>
    <scope>NUCLEOTIDE SEQUENCE [LARGE SCALE GENOMIC DNA]</scope>
    <source>
        <strain evidence="5 6">A-8890</strain>
    </source>
</reference>
<sequence>MPDTEHLGLLGAESPESALPGRRLSELAEQAARCTNDCCGASSMVSESGSEGAFGVDRGSDRESGGGLGSSLGSGFGAGAERPAAVTHPDLAGLVSVQLCSGDGPIPTALERGEPVDSTDLLHEERWPEYRAVALDAGVRSSVTIPFRRSGLTVTLSLYSFRPGALEDAPHGPARALGDLAATCLVRDRSYRAALTELDQLGTALRTRPVVDQACGIVMHVLACDADAAFTVLRRISQTTNRKLSDVAAAVVDRRGRGLERELASVAD</sequence>
<dbReference type="SMART" id="SM01012">
    <property type="entry name" value="ANTAR"/>
    <property type="match status" value="1"/>
</dbReference>
<proteinExistence type="predicted"/>
<feature type="domain" description="ANTAR" evidence="4">
    <location>
        <begin position="191"/>
        <end position="252"/>
    </location>
</feature>
<reference evidence="5 6" key="1">
    <citation type="journal article" date="2010" name="ChemBioChem">
        <title>Cloning and characterization of the biosynthetic gene cluster of 16-membered macrolide antibiotic FD-891: involvement of a dual functional cytochrome P450 monooxygenase catalyzing epoxidation and hydroxylation.</title>
        <authorList>
            <person name="Kudo F."/>
            <person name="Motegi A."/>
            <person name="Mizoue K."/>
            <person name="Eguchi T."/>
        </authorList>
    </citation>
    <scope>NUCLEOTIDE SEQUENCE [LARGE SCALE GENOMIC DNA]</scope>
    <source>
        <strain evidence="5 6">A-8890</strain>
    </source>
</reference>
<dbReference type="Gene3D" id="1.10.10.10">
    <property type="entry name" value="Winged helix-like DNA-binding domain superfamily/Winged helix DNA-binding domain"/>
    <property type="match status" value="1"/>
</dbReference>
<dbReference type="EMBL" id="AP018448">
    <property type="protein sequence ID" value="BBC31670.1"/>
    <property type="molecule type" value="Genomic_DNA"/>
</dbReference>
<dbReference type="InterPro" id="IPR011006">
    <property type="entry name" value="CheY-like_superfamily"/>
</dbReference>
<dbReference type="InterPro" id="IPR029016">
    <property type="entry name" value="GAF-like_dom_sf"/>
</dbReference>
<dbReference type="InterPro" id="IPR005561">
    <property type="entry name" value="ANTAR"/>
</dbReference>
<dbReference type="Proteomes" id="UP001321542">
    <property type="component" value="Chromosome"/>
</dbReference>
<dbReference type="Gene3D" id="3.30.450.40">
    <property type="match status" value="1"/>
</dbReference>
<dbReference type="RefSeq" id="WP_286250445.1">
    <property type="nucleotide sequence ID" value="NZ_AP018448.1"/>
</dbReference>
<dbReference type="Pfam" id="PF03861">
    <property type="entry name" value="ANTAR"/>
    <property type="match status" value="1"/>
</dbReference>
<gene>
    <name evidence="5" type="ORF">SGFS_029640</name>
</gene>
<evidence type="ECO:0000313" key="6">
    <source>
        <dbReference type="Proteomes" id="UP001321542"/>
    </source>
</evidence>
<dbReference type="SUPFAM" id="SSF52172">
    <property type="entry name" value="CheY-like"/>
    <property type="match status" value="1"/>
</dbReference>
<keyword evidence="2" id="KW-0804">Transcription</keyword>
<feature type="region of interest" description="Disordered" evidence="3">
    <location>
        <begin position="1"/>
        <end position="21"/>
    </location>
</feature>
<name>A0ABN5VG66_9ACTN</name>